<feature type="region of interest" description="Disordered" evidence="4">
    <location>
        <begin position="421"/>
        <end position="441"/>
    </location>
</feature>
<dbReference type="FunFam" id="1.10.533.10:FF:000003">
    <property type="entry name" value="Caspase recruitment domain family, member 11"/>
    <property type="match status" value="1"/>
</dbReference>
<keyword evidence="1" id="KW-0597">Phosphoprotein</keyword>
<dbReference type="GO" id="GO:0005737">
    <property type="term" value="C:cytoplasm"/>
    <property type="evidence" value="ECO:0007669"/>
    <property type="project" value="TreeGrafter"/>
</dbReference>
<dbReference type="EMBL" id="JW869295">
    <property type="protein sequence ID" value="AFP01813.1"/>
    <property type="molecule type" value="mRNA"/>
</dbReference>
<reference evidence="8" key="1">
    <citation type="journal article" date="2006" name="Science">
        <title>Ancient noncoding elements conserved in the human genome.</title>
        <authorList>
            <person name="Venkatesh B."/>
            <person name="Kirkness E.F."/>
            <person name="Loh Y.H."/>
            <person name="Halpern A.L."/>
            <person name="Lee A.P."/>
            <person name="Johnson J."/>
            <person name="Dandona N."/>
            <person name="Viswanathan L.D."/>
            <person name="Tay A."/>
            <person name="Venter J.C."/>
            <person name="Strausberg R.L."/>
            <person name="Brenner S."/>
        </authorList>
    </citation>
    <scope>NUCLEOTIDE SEQUENCE [LARGE SCALE GENOMIC DNA]</scope>
</reference>
<evidence type="ECO:0000256" key="4">
    <source>
        <dbReference type="SAM" id="MobiDB-lite"/>
    </source>
</evidence>
<reference evidence="8" key="2">
    <citation type="journal article" date="2007" name="PLoS Biol.">
        <title>Survey sequencing and comparative analysis of the elephant shark (Callorhinchus milii) genome.</title>
        <authorList>
            <person name="Venkatesh B."/>
            <person name="Kirkness E.F."/>
            <person name="Loh Y.H."/>
            <person name="Halpern A.L."/>
            <person name="Lee A.P."/>
            <person name="Johnson J."/>
            <person name="Dandona N."/>
            <person name="Viswanathan L.D."/>
            <person name="Tay A."/>
            <person name="Venter J.C."/>
            <person name="Strausberg R.L."/>
            <person name="Brenner S."/>
        </authorList>
    </citation>
    <scope>NUCLEOTIDE SEQUENCE [LARGE SCALE GENOMIC DNA]</scope>
</reference>
<evidence type="ECO:0000313" key="7">
    <source>
        <dbReference type="Ensembl" id="ENSCMIP00000034748.1"/>
    </source>
</evidence>
<gene>
    <name evidence="7" type="primary">card9</name>
</gene>
<feature type="region of interest" description="Disordered" evidence="4">
    <location>
        <begin position="480"/>
        <end position="515"/>
    </location>
</feature>
<feature type="compositionally biased region" description="Polar residues" evidence="4">
    <location>
        <begin position="421"/>
        <end position="434"/>
    </location>
</feature>
<dbReference type="AlphaFoldDB" id="V9KU89"/>
<feature type="coiled-coil region" evidence="3">
    <location>
        <begin position="303"/>
        <end position="337"/>
    </location>
</feature>
<keyword evidence="8" id="KW-1185">Reference proteome</keyword>
<dbReference type="GO" id="GO:0050700">
    <property type="term" value="F:CARD domain binding"/>
    <property type="evidence" value="ECO:0007669"/>
    <property type="project" value="TreeGrafter"/>
</dbReference>
<evidence type="ECO:0000313" key="6">
    <source>
        <dbReference type="EMBL" id="AFP01813.1"/>
    </source>
</evidence>
<sequence length="515" mass="60694">MSENEDADVEELWTSLESYRAKLTSLIEPCRITAYLRQCKVINHEDEEQIFNDPNLVIRRRKVGVLLDILQRTGKKGYIAFLESLELYYPELYKRITGQDPTRTFSVILDAGGESSLTQLLMAEVQKQQQVVLQEKKKVNELNRQVVSRDELIKQLQVKANELLKHQQRVRRLKEESDKSCEELKRCKEENYKWAKDFATLSEEKNSVLMKNRDLQLEVERLKHNLMLAEDGYKMERTHTMKLKHAMEQQPRQELIWDVQRENDLLKAHIQELENTVQVDKLDKNKMYIQILEADRRLALEEHQGLVNNIYSLRKELRQAEELRDQYLEEKEVFELQCTTLRKDSKMYKDRIEAILHQMEEVGTERDQALQGREELLGQYSQSLREKDEYRKLLRELGERCDELHIQLFRKEEQLLSLQNRVKQSQSASPTATSDLEESASPCDAQNLGAAAENAAEKKNVKQRMPKIFKDYRRKRAIRLNKRRVHHLSERCENTTGSDNTDTDFSEGDGRSNVQ</sequence>
<reference evidence="6 8" key="3">
    <citation type="journal article" date="2014" name="Nature">
        <title>Elephant shark genome provides unique insights into gnathostome evolution.</title>
        <authorList>
            <consortium name="International Elephant Shark Genome Sequencing Consortium"/>
            <person name="Venkatesh B."/>
            <person name="Lee A.P."/>
            <person name="Ravi V."/>
            <person name="Maurya A.K."/>
            <person name="Lian M.M."/>
            <person name="Swann J.B."/>
            <person name="Ohta Y."/>
            <person name="Flajnik M.F."/>
            <person name="Sutoh Y."/>
            <person name="Kasahara M."/>
            <person name="Hoon S."/>
            <person name="Gangu V."/>
            <person name="Roy S.W."/>
            <person name="Irimia M."/>
            <person name="Korzh V."/>
            <person name="Kondrychyn I."/>
            <person name="Lim Z.W."/>
            <person name="Tay B.H."/>
            <person name="Tohari S."/>
            <person name="Kong K.W."/>
            <person name="Ho S."/>
            <person name="Lorente-Galdos B."/>
            <person name="Quilez J."/>
            <person name="Marques-Bonet T."/>
            <person name="Raney B.J."/>
            <person name="Ingham P.W."/>
            <person name="Tay A."/>
            <person name="Hillier L.W."/>
            <person name="Minx P."/>
            <person name="Boehm T."/>
            <person name="Wilson R.K."/>
            <person name="Brenner S."/>
            <person name="Warren W.C."/>
        </authorList>
    </citation>
    <scope>NUCLEOTIDE SEQUENCE</scope>
    <source>
        <tissue evidence="6">Gills</tissue>
    </source>
</reference>
<dbReference type="RefSeq" id="XP_007901046.1">
    <property type="nucleotide sequence ID" value="XM_007902855.2"/>
</dbReference>
<dbReference type="GO" id="GO:0042981">
    <property type="term" value="P:regulation of apoptotic process"/>
    <property type="evidence" value="ECO:0007669"/>
    <property type="project" value="InterPro"/>
</dbReference>
<dbReference type="KEGG" id="cmk:103184694"/>
<dbReference type="PROSITE" id="PS50209">
    <property type="entry name" value="CARD"/>
    <property type="match status" value="1"/>
</dbReference>
<protein>
    <submittedName>
        <fullName evidence="7">Caspase recruitment domain family member 9</fullName>
    </submittedName>
    <submittedName>
        <fullName evidence="6">Caspase recruitment domain-containing protein 9</fullName>
    </submittedName>
</protein>
<dbReference type="STRING" id="7868.ENSCMIP00000034748"/>
<dbReference type="OrthoDB" id="8868836at2759"/>
<dbReference type="PANTHER" id="PTHR14559">
    <property type="entry name" value="CASPASE RECRUITMENT DOMAIN FAMILY"/>
    <property type="match status" value="1"/>
</dbReference>
<evidence type="ECO:0000256" key="1">
    <source>
        <dbReference type="ARBA" id="ARBA00022553"/>
    </source>
</evidence>
<reference evidence="7" key="4">
    <citation type="submission" date="2025-05" db="UniProtKB">
        <authorList>
            <consortium name="Ensembl"/>
        </authorList>
    </citation>
    <scope>IDENTIFICATION</scope>
</reference>
<keyword evidence="2 3" id="KW-0175">Coiled coil</keyword>
<evidence type="ECO:0000313" key="8">
    <source>
        <dbReference type="Proteomes" id="UP000314986"/>
    </source>
</evidence>
<dbReference type="GO" id="GO:0043123">
    <property type="term" value="P:positive regulation of canonical NF-kappaB signal transduction"/>
    <property type="evidence" value="ECO:0007669"/>
    <property type="project" value="TreeGrafter"/>
</dbReference>
<dbReference type="PANTHER" id="PTHR14559:SF3">
    <property type="entry name" value="CASPASE RECRUITMENT DOMAIN-CONTAINING PROTEIN 9"/>
    <property type="match status" value="1"/>
</dbReference>
<dbReference type="GeneTree" id="ENSGT00940000160570"/>
<feature type="coiled-coil region" evidence="3">
    <location>
        <begin position="380"/>
        <end position="407"/>
    </location>
</feature>
<dbReference type="Gene3D" id="1.10.533.10">
    <property type="entry name" value="Death Domain, Fas"/>
    <property type="match status" value="1"/>
</dbReference>
<dbReference type="CTD" id="64170"/>
<dbReference type="InterPro" id="IPR001315">
    <property type="entry name" value="CARD"/>
</dbReference>
<dbReference type="Pfam" id="PF00619">
    <property type="entry name" value="CARD"/>
    <property type="match status" value="1"/>
</dbReference>
<accession>V9KU89</accession>
<organism evidence="6">
    <name type="scientific">Callorhinchus milii</name>
    <name type="common">Ghost shark</name>
    <dbReference type="NCBI Taxonomy" id="7868"/>
    <lineage>
        <taxon>Eukaryota</taxon>
        <taxon>Metazoa</taxon>
        <taxon>Chordata</taxon>
        <taxon>Craniata</taxon>
        <taxon>Vertebrata</taxon>
        <taxon>Chondrichthyes</taxon>
        <taxon>Holocephali</taxon>
        <taxon>Chimaeriformes</taxon>
        <taxon>Callorhinchidae</taxon>
        <taxon>Callorhinchus</taxon>
    </lineage>
</organism>
<dbReference type="GeneID" id="103184694"/>
<dbReference type="OMA" id="HEVDWEN"/>
<evidence type="ECO:0000256" key="2">
    <source>
        <dbReference type="ARBA" id="ARBA00023054"/>
    </source>
</evidence>
<evidence type="ECO:0000259" key="5">
    <source>
        <dbReference type="PROSITE" id="PS50209"/>
    </source>
</evidence>
<feature type="domain" description="CARD" evidence="5">
    <location>
        <begin position="8"/>
        <end position="100"/>
    </location>
</feature>
<dbReference type="SUPFAM" id="SSF47986">
    <property type="entry name" value="DEATH domain"/>
    <property type="match status" value="1"/>
</dbReference>
<proteinExistence type="evidence at transcript level"/>
<dbReference type="Ensembl" id="ENSCMIT00000035268.1">
    <property type="protein sequence ID" value="ENSCMIP00000034748.1"/>
    <property type="gene ID" value="ENSCMIG00000014729.1"/>
</dbReference>
<dbReference type="Proteomes" id="UP000314986">
    <property type="component" value="Unassembled WGS sequence"/>
</dbReference>
<feature type="coiled-coil region" evidence="3">
    <location>
        <begin position="125"/>
        <end position="232"/>
    </location>
</feature>
<dbReference type="InterPro" id="IPR011029">
    <property type="entry name" value="DEATH-like_dom_sf"/>
</dbReference>
<name>V9KU89_CALMI</name>
<evidence type="ECO:0000256" key="3">
    <source>
        <dbReference type="SAM" id="Coils"/>
    </source>
</evidence>